<dbReference type="InterPro" id="IPR002110">
    <property type="entry name" value="Ankyrin_rpt"/>
</dbReference>
<dbReference type="InterPro" id="IPR036770">
    <property type="entry name" value="Ankyrin_rpt-contain_sf"/>
</dbReference>
<dbReference type="AlphaFoldDB" id="A0A5E4QCP0"/>
<dbReference type="PANTHER" id="PTHR15897:SF2">
    <property type="entry name" value="ANKYRIN REPEAT AND MYND DOMAIN-CONTAINING PROTEIN 1"/>
    <property type="match status" value="1"/>
</dbReference>
<evidence type="ECO:0000256" key="1">
    <source>
        <dbReference type="PROSITE-ProRule" id="PRU00023"/>
    </source>
</evidence>
<dbReference type="PANTHER" id="PTHR15897">
    <property type="entry name" value="ANKYRIN REPEAT AND MYND DOMAIN PROTEIN 1"/>
    <property type="match status" value="1"/>
</dbReference>
<protein>
    <recommendedName>
        <fullName evidence="5">MYND-type domain-containing protein</fullName>
    </recommendedName>
</protein>
<dbReference type="SMART" id="SM00248">
    <property type="entry name" value="ANK"/>
    <property type="match status" value="5"/>
</dbReference>
<gene>
    <name evidence="3" type="ORF">LSINAPIS_LOCUS6988</name>
</gene>
<feature type="repeat" description="ANK" evidence="1">
    <location>
        <begin position="284"/>
        <end position="316"/>
    </location>
</feature>
<keyword evidence="1" id="KW-0040">ANK repeat</keyword>
<dbReference type="PROSITE" id="PS50297">
    <property type="entry name" value="ANK_REP_REGION"/>
    <property type="match status" value="1"/>
</dbReference>
<accession>A0A5E4QCP0</accession>
<dbReference type="PROSITE" id="PS50088">
    <property type="entry name" value="ANK_REPEAT"/>
    <property type="match status" value="1"/>
</dbReference>
<dbReference type="SUPFAM" id="SSF48403">
    <property type="entry name" value="Ankyrin repeat"/>
    <property type="match status" value="1"/>
</dbReference>
<proteinExistence type="predicted"/>
<dbReference type="InterPro" id="IPR053064">
    <property type="entry name" value="Ankyrin-MYND_domain-protein"/>
</dbReference>
<dbReference type="Proteomes" id="UP000324832">
    <property type="component" value="Unassembled WGS sequence"/>
</dbReference>
<evidence type="ECO:0000256" key="2">
    <source>
        <dbReference type="SAM" id="Coils"/>
    </source>
</evidence>
<feature type="coiled-coil region" evidence="2">
    <location>
        <begin position="451"/>
        <end position="478"/>
    </location>
</feature>
<evidence type="ECO:0000313" key="4">
    <source>
        <dbReference type="Proteomes" id="UP000324832"/>
    </source>
</evidence>
<evidence type="ECO:0000313" key="3">
    <source>
        <dbReference type="EMBL" id="VVC95223.1"/>
    </source>
</evidence>
<evidence type="ECO:0008006" key="5">
    <source>
        <dbReference type="Google" id="ProtNLM"/>
    </source>
</evidence>
<dbReference type="Pfam" id="PF12796">
    <property type="entry name" value="Ank_2"/>
    <property type="match status" value="2"/>
</dbReference>
<keyword evidence="2" id="KW-0175">Coiled coil</keyword>
<keyword evidence="4" id="KW-1185">Reference proteome</keyword>
<name>A0A5E4QCP0_9NEOP</name>
<reference evidence="3 4" key="1">
    <citation type="submission" date="2017-07" db="EMBL/GenBank/DDBJ databases">
        <authorList>
            <person name="Talla V."/>
            <person name="Backstrom N."/>
        </authorList>
    </citation>
    <scope>NUCLEOTIDE SEQUENCE [LARGE SCALE GENOMIC DNA]</scope>
</reference>
<dbReference type="EMBL" id="FZQP02002226">
    <property type="protein sequence ID" value="VVC95223.1"/>
    <property type="molecule type" value="Genomic_DNA"/>
</dbReference>
<sequence length="999" mass="113562">MTTVVKLRGVNRTNTKKSWPYDQYYTGERDAKYRKNGYGENNWSGAKGLFCNNIRFGPGVQSDAKMNNDVGLWRGSQLVRLAWSPVSPSVIPDFMATPLGRNFVEAMRTLLTASERQIGETNSAIDLLKKYGADPKMAVDKWNKLYPKNCTDHNSPLCPVEFFEFNYYNKIYKILETNTHLNSKNIQDIFENLETPETERYYAWNNSNEMINMFTHSFQNEYQRDSDEVDIYSILSGARHHFRRPGVDEINSRTLLLTSYLGYTSNVAELVNSNKACANVMDSQGNSPLMYATSGDQVNVIRFLVEAGANVDNFNDSCCTALGVALIRYMCAYKDISNNILLQTFLPPPEVPIPPPQAVEWNINRELTSQNITGSLHKNSSKTKNISSRKIKSLMSLKDKSPKKVDAPTKLLEETDSFDSVSEEMDIYDKALKEYTIIVNNLLIGPAPTNLAAYAFQVNDMIRDIENMEDEQKKNTDKLPKKTISKAKDTAKPSKDNICTSKDIIDCVSMSSAERIRLDMLNKIKQTIFELLINGADPRLVRCPHSALFMAILSNSPDIITALVEHGADVNEVYRQSMNYSPLDIAISREFTHENFNVVKVLLECGADADRRVPYSDNSDLNGVIGVGPTLLHAVVARNLETDIEEEVRYQLVDLLLDNNCNPAAQFLGRSAIDFAMSKSIDILEVFIKSSKTNLNCIINDQNQNILVKMFCLQYFKSINGSQRLYTLTNLLLYGADPLLPCKSGDEAYANIFVFATKTKNDPTKAIALSDDKEDYKQAIDLVKECARLLHIRWIQGGLVKELVATINKFKHRHWNLILNEWKKKKCIGLWVTPHRCLEIWKILGTTKNQIYKDMTVLKHLLCIVTFLAWRYFDPDKRDLNLGSKVTAVVKGLIEKDVRHMLNQYFGNSKYAMQDLCWKRSYVQPETMEAKNKFNVCFECALPLEDDYILCGVCKLVSFCSLDCMRVNIDRVSCHPCSDDLSKRYFPESKPLVVDILKP</sequence>
<dbReference type="Gene3D" id="1.25.40.20">
    <property type="entry name" value="Ankyrin repeat-containing domain"/>
    <property type="match status" value="2"/>
</dbReference>
<organism evidence="3 4">
    <name type="scientific">Leptidea sinapis</name>
    <dbReference type="NCBI Taxonomy" id="189913"/>
    <lineage>
        <taxon>Eukaryota</taxon>
        <taxon>Metazoa</taxon>
        <taxon>Ecdysozoa</taxon>
        <taxon>Arthropoda</taxon>
        <taxon>Hexapoda</taxon>
        <taxon>Insecta</taxon>
        <taxon>Pterygota</taxon>
        <taxon>Neoptera</taxon>
        <taxon>Endopterygota</taxon>
        <taxon>Lepidoptera</taxon>
        <taxon>Glossata</taxon>
        <taxon>Ditrysia</taxon>
        <taxon>Papilionoidea</taxon>
        <taxon>Pieridae</taxon>
        <taxon>Dismorphiinae</taxon>
        <taxon>Leptidea</taxon>
    </lineage>
</organism>